<dbReference type="EMBL" id="CP020612">
    <property type="protein sequence ID" value="ARJ69174.1"/>
    <property type="molecule type" value="Genomic_DNA"/>
</dbReference>
<dbReference type="Pfam" id="PF09037">
    <property type="entry name" value="Sulphotransf"/>
    <property type="match status" value="1"/>
</dbReference>
<dbReference type="OrthoDB" id="5562925at2"/>
<dbReference type="AlphaFoldDB" id="A0A1W6CWE2"/>
<keyword evidence="3" id="KW-1185">Reference proteome</keyword>
<evidence type="ECO:0000313" key="2">
    <source>
        <dbReference type="EMBL" id="ARJ69174.1"/>
    </source>
</evidence>
<dbReference type="SUPFAM" id="SSF52540">
    <property type="entry name" value="P-loop containing nucleoside triphosphate hydrolases"/>
    <property type="match status" value="1"/>
</dbReference>
<evidence type="ECO:0000259" key="1">
    <source>
        <dbReference type="Pfam" id="PF09037"/>
    </source>
</evidence>
<accession>A0A1W6CWE2</accession>
<proteinExistence type="predicted"/>
<gene>
    <name evidence="2" type="ORF">B0A89_05610</name>
</gene>
<reference evidence="2 3" key="1">
    <citation type="submission" date="2017-03" db="EMBL/GenBank/DDBJ databases">
        <title>Genome sequence of Paracoccus contaminans isolated from a water microcosm.</title>
        <authorList>
            <person name="Aurass P."/>
            <person name="Karste S."/>
            <person name="Trost E."/>
            <person name="Glaeser S.P."/>
            <person name="Kaempfer P."/>
            <person name="Flieger A."/>
        </authorList>
    </citation>
    <scope>NUCLEOTIDE SEQUENCE [LARGE SCALE GENOMIC DNA]</scope>
    <source>
        <strain evidence="3">RKI 16-01929T\LMG 29738T\CCM 8701T\CIP 111112T</strain>
    </source>
</reference>
<dbReference type="KEGG" id="pcon:B0A89_05610"/>
<dbReference type="Gene3D" id="3.40.50.300">
    <property type="entry name" value="P-loop containing nucleotide triphosphate hydrolases"/>
    <property type="match status" value="1"/>
</dbReference>
<sequence>MLNRFLDRLRRRRVPALGVISSSPIVDPAPVRVHEAGIRAIFQNRVAWSGTAPVIDRPVLVLAFTNRSGSNLLADYLRQTGQVAGIGEYLNQETVARQADRYGIDSVPAYLQNLAGRLCSGHQQFGVKASAEQLQLLIEGGLLGMFRSASIVHIHRDDLMAQAVSHWIARQTGQWTSDHDRQGEAEGYDADAMLTIAADVLRQDGSIRWQCAAAALNYLSVSYEELVHDPAATLARIGAGAGLSLDGWTPAAPRISRQATARNDALKQRLIADARGRSLARPSAGA</sequence>
<dbReference type="STRING" id="1945662.B0A89_05610"/>
<feature type="domain" description="Sulphotransferase Stf0" evidence="1">
    <location>
        <begin position="63"/>
        <end position="269"/>
    </location>
</feature>
<dbReference type="RefSeq" id="WP_085377290.1">
    <property type="nucleotide sequence ID" value="NZ_CP020612.1"/>
</dbReference>
<protein>
    <recommendedName>
        <fullName evidence="1">Sulphotransferase Stf0 domain-containing protein</fullName>
    </recommendedName>
</protein>
<evidence type="ECO:0000313" key="3">
    <source>
        <dbReference type="Proteomes" id="UP000193017"/>
    </source>
</evidence>
<name>A0A1W6CWE2_9RHOB</name>
<dbReference type="InterPro" id="IPR024628">
    <property type="entry name" value="Sulfotransferase_Stf0_dom"/>
</dbReference>
<organism evidence="2 3">
    <name type="scientific">Paracoccus contaminans</name>
    <dbReference type="NCBI Taxonomy" id="1945662"/>
    <lineage>
        <taxon>Bacteria</taxon>
        <taxon>Pseudomonadati</taxon>
        <taxon>Pseudomonadota</taxon>
        <taxon>Alphaproteobacteria</taxon>
        <taxon>Rhodobacterales</taxon>
        <taxon>Paracoccaceae</taxon>
        <taxon>Paracoccus</taxon>
    </lineage>
</organism>
<dbReference type="Proteomes" id="UP000193017">
    <property type="component" value="Chromosome"/>
</dbReference>
<dbReference type="InterPro" id="IPR027417">
    <property type="entry name" value="P-loop_NTPase"/>
</dbReference>